<reference evidence="3" key="1">
    <citation type="submission" date="2025-08" db="UniProtKB">
        <authorList>
            <consortium name="RefSeq"/>
        </authorList>
    </citation>
    <scope>IDENTIFICATION</scope>
</reference>
<keyword evidence="2" id="KW-1185">Reference proteome</keyword>
<evidence type="ECO:0000313" key="3">
    <source>
        <dbReference type="RefSeq" id="XP_011503997.1"/>
    </source>
</evidence>
<evidence type="ECO:0000313" key="2">
    <source>
        <dbReference type="Proteomes" id="UP000695007"/>
    </source>
</evidence>
<keyword evidence="1" id="KW-1133">Transmembrane helix</keyword>
<protein>
    <submittedName>
        <fullName evidence="3">Phosphatidylinositol 4-kinase alpha-like</fullName>
    </submittedName>
</protein>
<dbReference type="KEGG" id="csol:105367069"/>
<keyword evidence="1" id="KW-0812">Transmembrane</keyword>
<dbReference type="Proteomes" id="UP000695007">
    <property type="component" value="Unplaced"/>
</dbReference>
<dbReference type="RefSeq" id="XP_011503997.1">
    <property type="nucleotide sequence ID" value="XM_011505695.1"/>
</dbReference>
<sequence length="173" mass="19423">SIVKDFTKRCKEIVQAAMTWAPQATKSHLQEYIRQFQSSGKEHHSGLSLATDSVLELVDLSGPGLGLGLSTTNSLDKQSRAKGASSWLFSMMTTRSWYAGEVAGMLNLVRGETLRKEQHSSDKESINMVVNRLVDELWRACRNRDENEHHCALWRATALLISIPGIFDILLFF</sequence>
<organism evidence="2 3">
    <name type="scientific">Ceratosolen solmsi marchali</name>
    <dbReference type="NCBI Taxonomy" id="326594"/>
    <lineage>
        <taxon>Eukaryota</taxon>
        <taxon>Metazoa</taxon>
        <taxon>Ecdysozoa</taxon>
        <taxon>Arthropoda</taxon>
        <taxon>Hexapoda</taxon>
        <taxon>Insecta</taxon>
        <taxon>Pterygota</taxon>
        <taxon>Neoptera</taxon>
        <taxon>Endopterygota</taxon>
        <taxon>Hymenoptera</taxon>
        <taxon>Apocrita</taxon>
        <taxon>Proctotrupomorpha</taxon>
        <taxon>Chalcidoidea</taxon>
        <taxon>Agaonidae</taxon>
        <taxon>Agaoninae</taxon>
        <taxon>Ceratosolen</taxon>
    </lineage>
</organism>
<feature type="transmembrane region" description="Helical" evidence="1">
    <location>
        <begin position="152"/>
        <end position="172"/>
    </location>
</feature>
<feature type="non-terminal residue" evidence="3">
    <location>
        <position position="1"/>
    </location>
</feature>
<dbReference type="AlphaFoldDB" id="A0AAJ6YTE9"/>
<evidence type="ECO:0000256" key="1">
    <source>
        <dbReference type="SAM" id="Phobius"/>
    </source>
</evidence>
<gene>
    <name evidence="3" type="primary">LOC105367069</name>
</gene>
<keyword evidence="1" id="KW-0472">Membrane</keyword>
<proteinExistence type="predicted"/>
<accession>A0AAJ6YTE9</accession>
<name>A0AAJ6YTE9_9HYME</name>
<dbReference type="GeneID" id="105367069"/>